<dbReference type="PANTHER" id="PTHR43712">
    <property type="entry name" value="PUTATIVE (AFU_ORTHOLOGUE AFUA_4G14580)-RELATED"/>
    <property type="match status" value="1"/>
</dbReference>
<dbReference type="Proteomes" id="UP000292082">
    <property type="component" value="Unassembled WGS sequence"/>
</dbReference>
<evidence type="ECO:0000313" key="2">
    <source>
        <dbReference type="EMBL" id="TBU61152.1"/>
    </source>
</evidence>
<dbReference type="SUPFAM" id="SSF53335">
    <property type="entry name" value="S-adenosyl-L-methionine-dependent methyltransferases"/>
    <property type="match status" value="1"/>
</dbReference>
<dbReference type="Pfam" id="PF00891">
    <property type="entry name" value="Methyltransf_2"/>
    <property type="match status" value="1"/>
</dbReference>
<name>A0A4Q9Q1S3_9APHY</name>
<feature type="domain" description="O-methyltransferase C-terminal" evidence="1">
    <location>
        <begin position="1"/>
        <end position="44"/>
    </location>
</feature>
<dbReference type="InterPro" id="IPR001077">
    <property type="entry name" value="COMT_C"/>
</dbReference>
<gene>
    <name evidence="2" type="ORF">BD310DRAFT_239391</name>
</gene>
<dbReference type="Gene3D" id="3.40.50.150">
    <property type="entry name" value="Vaccinia Virus protein VP39"/>
    <property type="match status" value="1"/>
</dbReference>
<proteinExistence type="predicted"/>
<dbReference type="InterPro" id="IPR029063">
    <property type="entry name" value="SAM-dependent_MTases_sf"/>
</dbReference>
<dbReference type="AlphaFoldDB" id="A0A4Q9Q1S3"/>
<dbReference type="PANTHER" id="PTHR43712:SF2">
    <property type="entry name" value="O-METHYLTRANSFERASE CICE"/>
    <property type="match status" value="1"/>
</dbReference>
<evidence type="ECO:0000313" key="3">
    <source>
        <dbReference type="Proteomes" id="UP000292082"/>
    </source>
</evidence>
<organism evidence="2 3">
    <name type="scientific">Dichomitus squalens</name>
    <dbReference type="NCBI Taxonomy" id="114155"/>
    <lineage>
        <taxon>Eukaryota</taxon>
        <taxon>Fungi</taxon>
        <taxon>Dikarya</taxon>
        <taxon>Basidiomycota</taxon>
        <taxon>Agaricomycotina</taxon>
        <taxon>Agaricomycetes</taxon>
        <taxon>Polyporales</taxon>
        <taxon>Polyporaceae</taxon>
        <taxon>Dichomitus</taxon>
    </lineage>
</organism>
<protein>
    <recommendedName>
        <fullName evidence="1">O-methyltransferase C-terminal domain-containing protein</fullName>
    </recommendedName>
</protein>
<keyword evidence="3" id="KW-1185">Reference proteome</keyword>
<dbReference type="GO" id="GO:0008171">
    <property type="term" value="F:O-methyltransferase activity"/>
    <property type="evidence" value="ECO:0007669"/>
    <property type="project" value="InterPro"/>
</dbReference>
<accession>A0A4Q9Q1S3</accession>
<evidence type="ECO:0000259" key="1">
    <source>
        <dbReference type="Pfam" id="PF00891"/>
    </source>
</evidence>
<sequence length="158" mass="17522">MRVVLHDWHDNCAINILKQIRKSCHESSRVLIADCMMLPAIPTRLEDCNSQGSFEEVLNDVSNISISPSHAVMSFLQSLISLQPYQLMPAPYPLPQNFGFATKAQNLFDVAMLVVVNALERTSPQFEKVLAESGFKINKVSSTRGTATSTPNLGRFPT</sequence>
<dbReference type="EMBL" id="ML145100">
    <property type="protein sequence ID" value="TBU61152.1"/>
    <property type="molecule type" value="Genomic_DNA"/>
</dbReference>
<reference evidence="2 3" key="1">
    <citation type="submission" date="2019-01" db="EMBL/GenBank/DDBJ databases">
        <title>Draft genome sequences of three monokaryotic isolates of the white-rot basidiomycete fungus Dichomitus squalens.</title>
        <authorList>
            <consortium name="DOE Joint Genome Institute"/>
            <person name="Lopez S.C."/>
            <person name="Andreopoulos B."/>
            <person name="Pangilinan J."/>
            <person name="Lipzen A."/>
            <person name="Riley R."/>
            <person name="Ahrendt S."/>
            <person name="Ng V."/>
            <person name="Barry K."/>
            <person name="Daum C."/>
            <person name="Grigoriev I.V."/>
            <person name="Hilden K.S."/>
            <person name="Makela M.R."/>
            <person name="de Vries R.P."/>
        </authorList>
    </citation>
    <scope>NUCLEOTIDE SEQUENCE [LARGE SCALE GENOMIC DNA]</scope>
    <source>
        <strain evidence="2 3">CBS 464.89</strain>
    </source>
</reference>